<dbReference type="SUPFAM" id="SSF50621">
    <property type="entry name" value="Alanine racemase C-terminal domain-like"/>
    <property type="match status" value="1"/>
</dbReference>
<reference evidence="5 6" key="1">
    <citation type="journal article" date="2015" name="BMC Genomics">
        <title>Comparative genomics of Fructobacillus spp. and Leuconostoc spp. reveals niche-specific evolution of Fructobacillus spp.</title>
        <authorList>
            <person name="Endo A."/>
            <person name="Tanizawa Y."/>
            <person name="Tanaka N."/>
            <person name="Maeno S."/>
            <person name="Kumar H."/>
            <person name="Shiwa Y."/>
            <person name="Okada S."/>
            <person name="Yoshikawa H."/>
            <person name="Dicks L."/>
            <person name="Nakagawa J."/>
            <person name="Arita M."/>
        </authorList>
    </citation>
    <scope>NUCLEOTIDE SEQUENCE [LARGE SCALE GENOMIC DNA]</scope>
    <source>
        <strain evidence="5 6">JCM 12225</strain>
    </source>
</reference>
<gene>
    <name evidence="5" type="primary">alr</name>
    <name evidence="5" type="ORF">FFIC_281870</name>
</gene>
<evidence type="ECO:0000313" key="6">
    <source>
        <dbReference type="Proteomes" id="UP000253891"/>
    </source>
</evidence>
<dbReference type="Gene3D" id="2.40.37.10">
    <property type="entry name" value="Lyase, Ornithine Decarboxylase, Chain A, domain 1"/>
    <property type="match status" value="1"/>
</dbReference>
<evidence type="ECO:0000259" key="4">
    <source>
        <dbReference type="SMART" id="SM01005"/>
    </source>
</evidence>
<dbReference type="GO" id="GO:0005829">
    <property type="term" value="C:cytosol"/>
    <property type="evidence" value="ECO:0007669"/>
    <property type="project" value="TreeGrafter"/>
</dbReference>
<dbReference type="InterPro" id="IPR011079">
    <property type="entry name" value="Ala_racemase_C"/>
</dbReference>
<dbReference type="STRING" id="157463.GCA_001047075_01082"/>
<dbReference type="GO" id="GO:0008784">
    <property type="term" value="F:alanine racemase activity"/>
    <property type="evidence" value="ECO:0007669"/>
    <property type="project" value="TreeGrafter"/>
</dbReference>
<dbReference type="GO" id="GO:0030632">
    <property type="term" value="P:D-alanine biosynthetic process"/>
    <property type="evidence" value="ECO:0007669"/>
    <property type="project" value="TreeGrafter"/>
</dbReference>
<dbReference type="GO" id="GO:0009252">
    <property type="term" value="P:peptidoglycan biosynthetic process"/>
    <property type="evidence" value="ECO:0007669"/>
    <property type="project" value="TreeGrafter"/>
</dbReference>
<organism evidence="5 6">
    <name type="scientific">Fructobacillus ficulneus</name>
    <dbReference type="NCBI Taxonomy" id="157463"/>
    <lineage>
        <taxon>Bacteria</taxon>
        <taxon>Bacillati</taxon>
        <taxon>Bacillota</taxon>
        <taxon>Bacilli</taxon>
        <taxon>Lactobacillales</taxon>
        <taxon>Lactobacillaceae</taxon>
        <taxon>Fructobacillus</taxon>
    </lineage>
</organism>
<dbReference type="InterPro" id="IPR009006">
    <property type="entry name" value="Ala_racemase/Decarboxylase_C"/>
</dbReference>
<dbReference type="Proteomes" id="UP000253891">
    <property type="component" value="Unassembled WGS sequence"/>
</dbReference>
<evidence type="ECO:0000256" key="3">
    <source>
        <dbReference type="ARBA" id="ARBA00023235"/>
    </source>
</evidence>
<dbReference type="SMART" id="SM01005">
    <property type="entry name" value="Ala_racemase_C"/>
    <property type="match status" value="1"/>
</dbReference>
<evidence type="ECO:0000313" key="5">
    <source>
        <dbReference type="EMBL" id="GAP00177.1"/>
    </source>
</evidence>
<dbReference type="PANTHER" id="PTHR30511:SF0">
    <property type="entry name" value="ALANINE RACEMASE, CATABOLIC-RELATED"/>
    <property type="match status" value="1"/>
</dbReference>
<dbReference type="EMBL" id="DF968005">
    <property type="protein sequence ID" value="GAP00177.1"/>
    <property type="molecule type" value="Genomic_DNA"/>
</dbReference>
<proteinExistence type="predicted"/>
<dbReference type="Pfam" id="PF00842">
    <property type="entry name" value="Ala_racemase_C"/>
    <property type="match status" value="1"/>
</dbReference>
<keyword evidence="3" id="KW-0413">Isomerase</keyword>
<name>A0A0K8MHX6_9LACO</name>
<comment type="cofactor">
    <cofactor evidence="1">
        <name>pyridoxal 5'-phosphate</name>
        <dbReference type="ChEBI" id="CHEBI:597326"/>
    </cofactor>
</comment>
<keyword evidence="6" id="KW-1185">Reference proteome</keyword>
<evidence type="ECO:0000256" key="2">
    <source>
        <dbReference type="ARBA" id="ARBA00022898"/>
    </source>
</evidence>
<accession>A0A0K8MHX6</accession>
<feature type="domain" description="Alanine racemase C-terminal" evidence="4">
    <location>
        <begin position="27"/>
        <end position="152"/>
    </location>
</feature>
<evidence type="ECO:0000256" key="1">
    <source>
        <dbReference type="ARBA" id="ARBA00001933"/>
    </source>
</evidence>
<dbReference type="PANTHER" id="PTHR30511">
    <property type="entry name" value="ALANINE RACEMASE"/>
    <property type="match status" value="1"/>
</dbReference>
<dbReference type="AlphaFoldDB" id="A0A0K8MHX6"/>
<sequence>MIRAGTSVYGVEPSAGVLRPDDYLAPVLTLESEVVMIKQLPAGAAVSYGATYHTTKDQWIATLPIGYGDGLPRELKGYEVIVNGKKAPIVGQLAMDQLMIAVDEPVPVGTTVTFVGQNGDQENTIWQFSEYAGIDPWEATIRFQDRLARYLVD</sequence>
<dbReference type="InterPro" id="IPR000821">
    <property type="entry name" value="Ala_racemase"/>
</dbReference>
<protein>
    <submittedName>
        <fullName evidence="5">Alanine racemase, partial</fullName>
    </submittedName>
</protein>
<keyword evidence="2" id="KW-0663">Pyridoxal phosphate</keyword>
<dbReference type="GO" id="GO:0030170">
    <property type="term" value="F:pyridoxal phosphate binding"/>
    <property type="evidence" value="ECO:0007669"/>
    <property type="project" value="TreeGrafter"/>
</dbReference>